<sequence length="387" mass="42113">MTDPTLSHALTVDWTEAGLPRRAYWPAPLGKPPGRIAVCDDTLGADAAYRLASQGTAILWRGDFHQARQMLPALARRMDRKSGKGAAAPAGADGAAERFHRHRMKQAQRSDTLNRLLVEIGPGMKLDLNRAPDVAEACRAALGEVPQPFLLPLRALQGYIGAYEWFKKGVKVPGLAHNIHVPHGVYSPVRGEYLALLWEAPLPSDRLAFDIGTGSGVIAAVLAQRGVRKIIATDVSERALACARDNMRRLGFSQAVALQHADLFPEGRSPLIVCNPPWIPAKPTTPIEHAIYDPGNRMLLGFLQGLPRHLEPGGEAWLILSDLAERLGLRAETFLPDAIAQAGLRVLGKLETRPLHPKARDAGDPLHDARSGEITRLWRLGLPDAPQ</sequence>
<dbReference type="EMBL" id="JACCEM010000002">
    <property type="protein sequence ID" value="NYT48261.1"/>
    <property type="molecule type" value="Genomic_DNA"/>
</dbReference>
<dbReference type="Pfam" id="PF05175">
    <property type="entry name" value="MTS"/>
    <property type="match status" value="1"/>
</dbReference>
<feature type="domain" description="Methyltransferase small" evidence="3">
    <location>
        <begin position="204"/>
        <end position="319"/>
    </location>
</feature>
<dbReference type="PANTHER" id="PTHR18895">
    <property type="entry name" value="HEMK METHYLTRANSFERASE"/>
    <property type="match status" value="1"/>
</dbReference>
<dbReference type="InterPro" id="IPR002052">
    <property type="entry name" value="DNA_methylase_N6_adenine_CS"/>
</dbReference>
<evidence type="ECO:0000313" key="5">
    <source>
        <dbReference type="Proteomes" id="UP000559809"/>
    </source>
</evidence>
<dbReference type="AlphaFoldDB" id="A0A853G0A6"/>
<evidence type="ECO:0000313" key="4">
    <source>
        <dbReference type="EMBL" id="NYT48261.1"/>
    </source>
</evidence>
<dbReference type="GO" id="GO:0003676">
    <property type="term" value="F:nucleic acid binding"/>
    <property type="evidence" value="ECO:0007669"/>
    <property type="project" value="InterPro"/>
</dbReference>
<proteinExistence type="predicted"/>
<keyword evidence="1 4" id="KW-0489">Methyltransferase</keyword>
<dbReference type="RefSeq" id="WP_180153582.1">
    <property type="nucleotide sequence ID" value="NZ_JACCEM010000002.1"/>
</dbReference>
<dbReference type="GO" id="GO:0032259">
    <property type="term" value="P:methylation"/>
    <property type="evidence" value="ECO:0007669"/>
    <property type="project" value="UniProtKB-KW"/>
</dbReference>
<organism evidence="4 5">
    <name type="scientific">Parapusillimonas granuli</name>
    <dbReference type="NCBI Taxonomy" id="380911"/>
    <lineage>
        <taxon>Bacteria</taxon>
        <taxon>Pseudomonadati</taxon>
        <taxon>Pseudomonadota</taxon>
        <taxon>Betaproteobacteria</taxon>
        <taxon>Burkholderiales</taxon>
        <taxon>Alcaligenaceae</taxon>
        <taxon>Parapusillimonas</taxon>
    </lineage>
</organism>
<dbReference type="PROSITE" id="PS00092">
    <property type="entry name" value="N6_MTASE"/>
    <property type="match status" value="1"/>
</dbReference>
<dbReference type="InterPro" id="IPR029063">
    <property type="entry name" value="SAM-dependent_MTases_sf"/>
</dbReference>
<keyword evidence="5" id="KW-1185">Reference proteome</keyword>
<keyword evidence="4" id="KW-0808">Transferase</keyword>
<protein>
    <submittedName>
        <fullName evidence="4">Class I SAM-dependent methyltransferase</fullName>
    </submittedName>
</protein>
<dbReference type="SUPFAM" id="SSF53335">
    <property type="entry name" value="S-adenosyl-L-methionine-dependent methyltransferases"/>
    <property type="match status" value="1"/>
</dbReference>
<evidence type="ECO:0000259" key="3">
    <source>
        <dbReference type="Pfam" id="PF05175"/>
    </source>
</evidence>
<name>A0A853G0A6_9BURK</name>
<dbReference type="Proteomes" id="UP000559809">
    <property type="component" value="Unassembled WGS sequence"/>
</dbReference>
<evidence type="ECO:0000256" key="1">
    <source>
        <dbReference type="ARBA" id="ARBA00022603"/>
    </source>
</evidence>
<evidence type="ECO:0000256" key="2">
    <source>
        <dbReference type="ARBA" id="ARBA00022691"/>
    </source>
</evidence>
<dbReference type="Gene3D" id="3.40.50.150">
    <property type="entry name" value="Vaccinia Virus protein VP39"/>
    <property type="match status" value="1"/>
</dbReference>
<keyword evidence="2" id="KW-0949">S-adenosyl-L-methionine</keyword>
<dbReference type="InterPro" id="IPR007848">
    <property type="entry name" value="Small_mtfrase_dom"/>
</dbReference>
<dbReference type="CDD" id="cd02440">
    <property type="entry name" value="AdoMet_MTases"/>
    <property type="match status" value="1"/>
</dbReference>
<gene>
    <name evidence="4" type="ORF">H0A72_02950</name>
</gene>
<comment type="caution">
    <text evidence="4">The sequence shown here is derived from an EMBL/GenBank/DDBJ whole genome shotgun (WGS) entry which is preliminary data.</text>
</comment>
<accession>A0A853G0A6</accession>
<dbReference type="InterPro" id="IPR050320">
    <property type="entry name" value="N5-glutamine_MTase"/>
</dbReference>
<dbReference type="GO" id="GO:0036009">
    <property type="term" value="F:protein-glutamine N-methyltransferase activity"/>
    <property type="evidence" value="ECO:0007669"/>
    <property type="project" value="TreeGrafter"/>
</dbReference>
<reference evidence="4 5" key="1">
    <citation type="submission" date="2020-07" db="EMBL/GenBank/DDBJ databases">
        <title>Taxonomic revisions and descriptions of new bacterial species based on genomic comparisons in the high-G+C-content subgroup of the family Alcaligenaceae.</title>
        <authorList>
            <person name="Szabo A."/>
            <person name="Felfoldi T."/>
        </authorList>
    </citation>
    <scope>NUCLEOTIDE SEQUENCE [LARGE SCALE GENOMIC DNA]</scope>
    <source>
        <strain evidence="4 5">LMG 24012</strain>
    </source>
</reference>
<dbReference type="PANTHER" id="PTHR18895:SF74">
    <property type="entry name" value="MTRF1L RELEASE FACTOR GLUTAMINE METHYLTRANSFERASE"/>
    <property type="match status" value="1"/>
</dbReference>